<name>A0A454D3G4_VIBHA</name>
<reference evidence="2 3" key="1">
    <citation type="submission" date="2012-10" db="EMBL/GenBank/DDBJ databases">
        <title>Genome sequence of Vibrio Cholerae HENC-02.</title>
        <authorList>
            <person name="Eppinger M."/>
            <person name="Hasan N.A."/>
            <person name="Sengamalay N."/>
            <person name="Hine E."/>
            <person name="Su Q."/>
            <person name="Daugherty S.C."/>
            <person name="Young S."/>
            <person name="Sadzewicz L."/>
            <person name="Tallon L."/>
            <person name="Cebula T.A."/>
            <person name="Ravel J."/>
            <person name="Colwell R.R."/>
        </authorList>
    </citation>
    <scope>NUCLEOTIDE SEQUENCE [LARGE SCALE GENOMIC DNA]</scope>
    <source>
        <strain evidence="2 3">HENC-02</strain>
    </source>
</reference>
<organism evidence="2 3">
    <name type="scientific">Vibrio harveyi</name>
    <name type="common">Beneckea harveyi</name>
    <dbReference type="NCBI Taxonomy" id="669"/>
    <lineage>
        <taxon>Bacteria</taxon>
        <taxon>Pseudomonadati</taxon>
        <taxon>Pseudomonadota</taxon>
        <taxon>Gammaproteobacteria</taxon>
        <taxon>Vibrionales</taxon>
        <taxon>Vibrionaceae</taxon>
        <taxon>Vibrio</taxon>
    </lineage>
</organism>
<keyword evidence="2" id="KW-0540">Nuclease</keyword>
<feature type="coiled-coil region" evidence="1">
    <location>
        <begin position="250"/>
        <end position="291"/>
    </location>
</feature>
<evidence type="ECO:0000313" key="2">
    <source>
        <dbReference type="EMBL" id="EKM33160.1"/>
    </source>
</evidence>
<dbReference type="EMBL" id="AJSR01000414">
    <property type="protein sequence ID" value="EKM33160.1"/>
    <property type="molecule type" value="Genomic_DNA"/>
</dbReference>
<protein>
    <submittedName>
        <fullName evidence="2">Putative ATP-dependent dsDNA exonuclease SbcC</fullName>
    </submittedName>
</protein>
<dbReference type="GO" id="GO:0004527">
    <property type="term" value="F:exonuclease activity"/>
    <property type="evidence" value="ECO:0007669"/>
    <property type="project" value="UniProtKB-KW"/>
</dbReference>
<keyword evidence="2" id="KW-0378">Hydrolase</keyword>
<gene>
    <name evidence="2" type="ORF">VCHENC02_1355</name>
</gene>
<proteinExistence type="predicted"/>
<evidence type="ECO:0000256" key="1">
    <source>
        <dbReference type="SAM" id="Coils"/>
    </source>
</evidence>
<evidence type="ECO:0000313" key="3">
    <source>
        <dbReference type="Proteomes" id="UP000008367"/>
    </source>
</evidence>
<sequence length="319" mass="36017">MKRIALVTVSAVVAGTIWFSSKGEKSESFLPFSSVLESATNPQVAASTSSTTNQTANKTIVPKAKDTPSPLKAIAGRLSDAKGRVLKDEIEAFWHSCMSDHNCESKLAELESYMAEERFALLANYHQLNSLWQQSVGNLMFDEHQPLASRIALLKAEARKIWGELADVIFADEFALYDFSLQAEQLDSTSPQDYVQTFEKLIQDWQGNQEALGLVGEQAKYERAVELIPKDMGHAERKALVKKLQQTYLSEQESEEIHAREQQVAQQKRQVRDYQSELQQLESKLATQRATSHAGLSDSDWQRYYQQAVADFRREFFAG</sequence>
<comment type="caution">
    <text evidence="2">The sequence shown here is derived from an EMBL/GenBank/DDBJ whole genome shotgun (WGS) entry which is preliminary data.</text>
</comment>
<dbReference type="AlphaFoldDB" id="A0A454D3G4"/>
<keyword evidence="1" id="KW-0175">Coiled coil</keyword>
<accession>A0A454D3G4</accession>
<dbReference type="Proteomes" id="UP000008367">
    <property type="component" value="Unassembled WGS sequence"/>
</dbReference>
<keyword evidence="2" id="KW-0269">Exonuclease</keyword>